<keyword evidence="2" id="KW-1185">Reference proteome</keyword>
<proteinExistence type="predicted"/>
<evidence type="ECO:0000313" key="2">
    <source>
        <dbReference type="Proteomes" id="UP000322976"/>
    </source>
</evidence>
<reference evidence="1 2" key="1">
    <citation type="submission" date="2019-08" db="EMBL/GenBank/DDBJ databases">
        <title>Calorimonas adulescens gen. nov., sp. nov., an anaerobic thermophilic bacterium from Sakhalin hot spring.</title>
        <authorList>
            <person name="Khomyakova M.A."/>
            <person name="Merkel A.Y."/>
            <person name="Novikov A."/>
            <person name="Bonch-Osmolovskaya E.A."/>
            <person name="Slobodkin A.I."/>
        </authorList>
    </citation>
    <scope>NUCLEOTIDE SEQUENCE [LARGE SCALE GENOMIC DNA]</scope>
    <source>
        <strain evidence="1 2">A05MB</strain>
    </source>
</reference>
<sequence>MKVENVKLNRVSTTMTVRNKNSGNSFKDSLLDAEGEFDRERFKRIMEDIDKKSQELKKTLDIKNLMEYKELVRNFLKEALSAFATSKKDYLDYRGRHKIYVIIEEVNEKLNKLTEDFMEKERDTIETLRKIDEIRGLLVDIYD</sequence>
<accession>A0A5D8QC73</accession>
<dbReference type="EMBL" id="VTPS01000008">
    <property type="protein sequence ID" value="TZE82141.1"/>
    <property type="molecule type" value="Genomic_DNA"/>
</dbReference>
<dbReference type="InterPro" id="IPR005585">
    <property type="entry name" value="DUF327"/>
</dbReference>
<dbReference type="Pfam" id="PF03885">
    <property type="entry name" value="DUF327"/>
    <property type="match status" value="1"/>
</dbReference>
<protein>
    <submittedName>
        <fullName evidence="1">DUF327 family protein</fullName>
    </submittedName>
</protein>
<dbReference type="InterPro" id="IPR024042">
    <property type="entry name" value="TM1646-like_dom_sf"/>
</dbReference>
<comment type="caution">
    <text evidence="1">The sequence shown here is derived from an EMBL/GenBank/DDBJ whole genome shotgun (WGS) entry which is preliminary data.</text>
</comment>
<gene>
    <name evidence="1" type="ORF">FWJ32_06530</name>
</gene>
<dbReference type="AlphaFoldDB" id="A0A5D8QC73"/>
<dbReference type="SUPFAM" id="SSF158397">
    <property type="entry name" value="TM1646-like"/>
    <property type="match status" value="1"/>
</dbReference>
<dbReference type="Gene3D" id="1.20.120.490">
    <property type="entry name" value="Hypothetical protein TM1646-like domain"/>
    <property type="match status" value="1"/>
</dbReference>
<dbReference type="RefSeq" id="WP_149545158.1">
    <property type="nucleotide sequence ID" value="NZ_VTPS01000008.1"/>
</dbReference>
<organism evidence="1 2">
    <name type="scientific">Calorimonas adulescens</name>
    <dbReference type="NCBI Taxonomy" id="2606906"/>
    <lineage>
        <taxon>Bacteria</taxon>
        <taxon>Bacillati</taxon>
        <taxon>Bacillota</taxon>
        <taxon>Clostridia</taxon>
        <taxon>Thermoanaerobacterales</taxon>
        <taxon>Thermoanaerobacteraceae</taxon>
        <taxon>Calorimonas</taxon>
    </lineage>
</organism>
<dbReference type="Proteomes" id="UP000322976">
    <property type="component" value="Unassembled WGS sequence"/>
</dbReference>
<name>A0A5D8QC73_9THEO</name>
<evidence type="ECO:0000313" key="1">
    <source>
        <dbReference type="EMBL" id="TZE82141.1"/>
    </source>
</evidence>